<sequence length="108" mass="12054">MEELLLSADGALDSWKSKTALQRPTYTELQALEGVLNTLESSPPSVFAGEARSLEERLEDTARGRAFLLQGGDCAERFKEFNAKNIRDTFHILLRIPLSSCLDANRQL</sequence>
<dbReference type="Pfam" id="PF01474">
    <property type="entry name" value="DAHP_synth_2"/>
    <property type="match status" value="1"/>
</dbReference>
<evidence type="ECO:0000313" key="8">
    <source>
        <dbReference type="EMBL" id="CAK9860301.1"/>
    </source>
</evidence>
<keyword evidence="7" id="KW-0809">Transit peptide</keyword>
<evidence type="ECO:0000256" key="6">
    <source>
        <dbReference type="ARBA" id="ARBA00047508"/>
    </source>
</evidence>
<accession>A0ABP1ACP2</accession>
<keyword evidence="4 7" id="KW-0808">Transferase</keyword>
<evidence type="ECO:0000256" key="4">
    <source>
        <dbReference type="ARBA" id="ARBA00022679"/>
    </source>
</evidence>
<dbReference type="EC" id="2.5.1.54" evidence="7"/>
<evidence type="ECO:0000256" key="2">
    <source>
        <dbReference type="ARBA" id="ARBA00008911"/>
    </source>
</evidence>
<evidence type="ECO:0000256" key="3">
    <source>
        <dbReference type="ARBA" id="ARBA00022605"/>
    </source>
</evidence>
<comment type="pathway">
    <text evidence="1 7">Metabolic intermediate biosynthesis; chorismate biosynthesis; chorismate from D-erythrose 4-phosphate and phosphoenolpyruvate: step 1/7.</text>
</comment>
<dbReference type="InterPro" id="IPR013785">
    <property type="entry name" value="Aldolase_TIM"/>
</dbReference>
<dbReference type="SUPFAM" id="SSF51569">
    <property type="entry name" value="Aldolase"/>
    <property type="match status" value="1"/>
</dbReference>
<evidence type="ECO:0000313" key="9">
    <source>
        <dbReference type="Proteomes" id="UP001497522"/>
    </source>
</evidence>
<dbReference type="Proteomes" id="UP001497522">
    <property type="component" value="Chromosome 11"/>
</dbReference>
<evidence type="ECO:0000256" key="7">
    <source>
        <dbReference type="RuleBase" id="RU363071"/>
    </source>
</evidence>
<evidence type="ECO:0000256" key="5">
    <source>
        <dbReference type="ARBA" id="ARBA00023141"/>
    </source>
</evidence>
<proteinExistence type="inferred from homology"/>
<dbReference type="PANTHER" id="PTHR21337:SF0">
    <property type="entry name" value="PHOSPHO-2-DEHYDRO-3-DEOXYHEPTONATE ALDOLASE"/>
    <property type="match status" value="1"/>
</dbReference>
<protein>
    <recommendedName>
        <fullName evidence="7">Phospho-2-dehydro-3-deoxyheptonate aldolase</fullName>
        <ecNumber evidence="7">2.5.1.54</ecNumber>
    </recommendedName>
</protein>
<comment type="similarity">
    <text evidence="2 7">Belongs to the class-II DAHP synthase family.</text>
</comment>
<gene>
    <name evidence="8" type="ORF">CSSPJE1EN2_LOCUS3296</name>
</gene>
<dbReference type="PANTHER" id="PTHR21337">
    <property type="entry name" value="PHOSPHO-2-DEHYDRO-3-DEOXYHEPTONATE ALDOLASE 1, 2"/>
    <property type="match status" value="1"/>
</dbReference>
<keyword evidence="7" id="KW-0934">Plastid</keyword>
<name>A0ABP1ACP2_9BRYO</name>
<comment type="subcellular location">
    <subcellularLocation>
        <location evidence="7">Plastid</location>
        <location evidence="7">Chloroplast</location>
    </subcellularLocation>
</comment>
<dbReference type="InterPro" id="IPR002480">
    <property type="entry name" value="DAHP_synth_2"/>
</dbReference>
<keyword evidence="9" id="KW-1185">Reference proteome</keyword>
<comment type="catalytic activity">
    <reaction evidence="6 7">
        <text>D-erythrose 4-phosphate + phosphoenolpyruvate + H2O = 7-phospho-2-dehydro-3-deoxy-D-arabino-heptonate + phosphate</text>
        <dbReference type="Rhea" id="RHEA:14717"/>
        <dbReference type="ChEBI" id="CHEBI:15377"/>
        <dbReference type="ChEBI" id="CHEBI:16897"/>
        <dbReference type="ChEBI" id="CHEBI:43474"/>
        <dbReference type="ChEBI" id="CHEBI:58394"/>
        <dbReference type="ChEBI" id="CHEBI:58702"/>
        <dbReference type="EC" id="2.5.1.54"/>
    </reaction>
</comment>
<organism evidence="8 9">
    <name type="scientific">Sphagnum jensenii</name>
    <dbReference type="NCBI Taxonomy" id="128206"/>
    <lineage>
        <taxon>Eukaryota</taxon>
        <taxon>Viridiplantae</taxon>
        <taxon>Streptophyta</taxon>
        <taxon>Embryophyta</taxon>
        <taxon>Bryophyta</taxon>
        <taxon>Sphagnophytina</taxon>
        <taxon>Sphagnopsida</taxon>
        <taxon>Sphagnales</taxon>
        <taxon>Sphagnaceae</taxon>
        <taxon>Sphagnum</taxon>
    </lineage>
</organism>
<keyword evidence="3 7" id="KW-0028">Amino-acid biosynthesis</keyword>
<dbReference type="EMBL" id="OZ023712">
    <property type="protein sequence ID" value="CAK9860301.1"/>
    <property type="molecule type" value="Genomic_DNA"/>
</dbReference>
<dbReference type="Gene3D" id="3.20.20.70">
    <property type="entry name" value="Aldolase class I"/>
    <property type="match status" value="1"/>
</dbReference>
<keyword evidence="5 7" id="KW-0057">Aromatic amino acid biosynthesis</keyword>
<reference evidence="8" key="1">
    <citation type="submission" date="2024-03" db="EMBL/GenBank/DDBJ databases">
        <authorList>
            <consortium name="ELIXIR-Norway"/>
            <consortium name="Elixir Norway"/>
        </authorList>
    </citation>
    <scope>NUCLEOTIDE SEQUENCE</scope>
</reference>
<evidence type="ECO:0000256" key="1">
    <source>
        <dbReference type="ARBA" id="ARBA00004688"/>
    </source>
</evidence>
<keyword evidence="7" id="KW-0150">Chloroplast</keyword>